<reference evidence="1 2" key="1">
    <citation type="submission" date="2020-09" db="EMBL/GenBank/DDBJ databases">
        <title>De no assembly of potato wild relative species, Solanum commersonii.</title>
        <authorList>
            <person name="Cho K."/>
        </authorList>
    </citation>
    <scope>NUCLEOTIDE SEQUENCE [LARGE SCALE GENOMIC DNA]</scope>
    <source>
        <strain evidence="1">LZ3.2</strain>
        <tissue evidence="1">Leaf</tissue>
    </source>
</reference>
<dbReference type="EMBL" id="JACXVP010000003">
    <property type="protein sequence ID" value="KAG5614899.1"/>
    <property type="molecule type" value="Genomic_DNA"/>
</dbReference>
<comment type="caution">
    <text evidence="1">The sequence shown here is derived from an EMBL/GenBank/DDBJ whole genome shotgun (WGS) entry which is preliminary data.</text>
</comment>
<gene>
    <name evidence="1" type="ORF">H5410_014723</name>
</gene>
<evidence type="ECO:0000313" key="2">
    <source>
        <dbReference type="Proteomes" id="UP000824120"/>
    </source>
</evidence>
<accession>A0A9J5ZS18</accession>
<name>A0A9J5ZS18_SOLCO</name>
<sequence length="139" mass="14785">MWTSMSFVACTHRYADVGYGLAESFVACTHRLVDADADSPAGPYPAHIADVGRCLPTSPLACTQRHHGPPLSSAVPHTLTDDDAVPANIACSSHIRLSTLTGLQTSISRLQTWPAHIGLPTSDVAFSRPFGLHAALNRL</sequence>
<dbReference type="AlphaFoldDB" id="A0A9J5ZS18"/>
<proteinExistence type="predicted"/>
<dbReference type="Proteomes" id="UP000824120">
    <property type="component" value="Chromosome 3"/>
</dbReference>
<keyword evidence="2" id="KW-1185">Reference proteome</keyword>
<protein>
    <submittedName>
        <fullName evidence="1">Uncharacterized protein</fullName>
    </submittedName>
</protein>
<organism evidence="1 2">
    <name type="scientific">Solanum commersonii</name>
    <name type="common">Commerson's wild potato</name>
    <name type="synonym">Commerson's nightshade</name>
    <dbReference type="NCBI Taxonomy" id="4109"/>
    <lineage>
        <taxon>Eukaryota</taxon>
        <taxon>Viridiplantae</taxon>
        <taxon>Streptophyta</taxon>
        <taxon>Embryophyta</taxon>
        <taxon>Tracheophyta</taxon>
        <taxon>Spermatophyta</taxon>
        <taxon>Magnoliopsida</taxon>
        <taxon>eudicotyledons</taxon>
        <taxon>Gunneridae</taxon>
        <taxon>Pentapetalae</taxon>
        <taxon>asterids</taxon>
        <taxon>lamiids</taxon>
        <taxon>Solanales</taxon>
        <taxon>Solanaceae</taxon>
        <taxon>Solanoideae</taxon>
        <taxon>Solaneae</taxon>
        <taxon>Solanum</taxon>
    </lineage>
</organism>
<evidence type="ECO:0000313" key="1">
    <source>
        <dbReference type="EMBL" id="KAG5614899.1"/>
    </source>
</evidence>